<dbReference type="EMBL" id="WVUD01000120">
    <property type="protein sequence ID" value="MYL85434.1"/>
    <property type="molecule type" value="Genomic_DNA"/>
</dbReference>
<accession>A0A7C9MXL3</accession>
<dbReference type="InterPro" id="IPR002686">
    <property type="entry name" value="Transposase_17"/>
</dbReference>
<evidence type="ECO:0000259" key="1">
    <source>
        <dbReference type="SMART" id="SM01321"/>
    </source>
</evidence>
<evidence type="ECO:0000313" key="3">
    <source>
        <dbReference type="Proteomes" id="UP000482487"/>
    </source>
</evidence>
<dbReference type="GO" id="GO:0004803">
    <property type="term" value="F:transposase activity"/>
    <property type="evidence" value="ECO:0007669"/>
    <property type="project" value="InterPro"/>
</dbReference>
<dbReference type="NCBIfam" id="NF033573">
    <property type="entry name" value="transpos_IS200"/>
    <property type="match status" value="1"/>
</dbReference>
<dbReference type="InterPro" id="IPR036515">
    <property type="entry name" value="Transposase_17_sf"/>
</dbReference>
<dbReference type="Proteomes" id="UP000482487">
    <property type="component" value="Unassembled WGS sequence"/>
</dbReference>
<dbReference type="GO" id="GO:0003677">
    <property type="term" value="F:DNA binding"/>
    <property type="evidence" value="ECO:0007669"/>
    <property type="project" value="InterPro"/>
</dbReference>
<feature type="domain" description="Transposase IS200-like" evidence="1">
    <location>
        <begin position="10"/>
        <end position="129"/>
    </location>
</feature>
<reference evidence="2 3" key="1">
    <citation type="submission" date="2020-01" db="EMBL/GenBank/DDBJ databases">
        <title>Genome sequence of Desulfovibrio aerotolerans DSM 16695(T).</title>
        <authorList>
            <person name="Karnachuk O."/>
            <person name="Avakyan M."/>
            <person name="Mardanov A."/>
            <person name="Kadnikov V."/>
            <person name="Ravin N."/>
        </authorList>
    </citation>
    <scope>NUCLEOTIDE SEQUENCE [LARGE SCALE GENOMIC DNA]</scope>
    <source>
        <strain evidence="2 3">DSM 16695</strain>
    </source>
</reference>
<keyword evidence="3" id="KW-1185">Reference proteome</keyword>
<evidence type="ECO:0000313" key="2">
    <source>
        <dbReference type="EMBL" id="MYL85434.1"/>
    </source>
</evidence>
<dbReference type="GO" id="GO:0006313">
    <property type="term" value="P:DNA transposition"/>
    <property type="evidence" value="ECO:0007669"/>
    <property type="project" value="InterPro"/>
</dbReference>
<sequence>MDYRRGSHTKYKIEYHFVWVTKYRYQVLQGDLALRVRELVRQICERLEIQILRGVVSKDHVHILVSAPPEIAPSEIMRRVKGRTSSKIFEEFPLVKKRYWGRHFWARGYFCVTAGELTKEMIQEYLAHHFERDPNDSFDVEQPAAKPAGS</sequence>
<dbReference type="Gene3D" id="3.30.70.1290">
    <property type="entry name" value="Transposase IS200-like"/>
    <property type="match status" value="1"/>
</dbReference>
<dbReference type="RefSeq" id="WP_160964304.1">
    <property type="nucleotide sequence ID" value="NZ_WVUD01000120.1"/>
</dbReference>
<comment type="caution">
    <text evidence="2">The sequence shown here is derived from an EMBL/GenBank/DDBJ whole genome shotgun (WGS) entry which is preliminary data.</text>
</comment>
<organism evidence="2 3">
    <name type="scientific">Solidesulfovibrio aerotolerans</name>
    <dbReference type="NCBI Taxonomy" id="295255"/>
    <lineage>
        <taxon>Bacteria</taxon>
        <taxon>Pseudomonadati</taxon>
        <taxon>Thermodesulfobacteriota</taxon>
        <taxon>Desulfovibrionia</taxon>
        <taxon>Desulfovibrionales</taxon>
        <taxon>Desulfovibrionaceae</taxon>
        <taxon>Solidesulfovibrio</taxon>
    </lineage>
</organism>
<gene>
    <name evidence="2" type="primary">tnpA</name>
    <name evidence="2" type="ORF">GTA51_20365</name>
</gene>
<proteinExistence type="predicted"/>
<name>A0A7C9MXL3_9BACT</name>
<dbReference type="SMART" id="SM01321">
    <property type="entry name" value="Y1_Tnp"/>
    <property type="match status" value="1"/>
</dbReference>
<dbReference type="Pfam" id="PF01797">
    <property type="entry name" value="Y1_Tnp"/>
    <property type="match status" value="1"/>
</dbReference>
<dbReference type="SUPFAM" id="SSF143422">
    <property type="entry name" value="Transposase IS200-like"/>
    <property type="match status" value="1"/>
</dbReference>
<dbReference type="OrthoDB" id="9798161at2"/>
<dbReference type="PANTHER" id="PTHR33360:SF2">
    <property type="entry name" value="TRANSPOSASE FOR INSERTION SEQUENCE ELEMENT IS200"/>
    <property type="match status" value="1"/>
</dbReference>
<dbReference type="AlphaFoldDB" id="A0A7C9MXL3"/>
<dbReference type="PANTHER" id="PTHR33360">
    <property type="entry name" value="TRANSPOSASE FOR INSERTION SEQUENCE ELEMENT IS200"/>
    <property type="match status" value="1"/>
</dbReference>
<protein>
    <submittedName>
        <fullName evidence="2">IS200/IS605 family transposase</fullName>
    </submittedName>
</protein>